<keyword evidence="2" id="KW-1185">Reference proteome</keyword>
<protein>
    <submittedName>
        <fullName evidence="1">Uncharacterized protein</fullName>
    </submittedName>
</protein>
<organism evidence="1 2">
    <name type="scientific">Nocardiopsis metallicus</name>
    <dbReference type="NCBI Taxonomy" id="179819"/>
    <lineage>
        <taxon>Bacteria</taxon>
        <taxon>Bacillati</taxon>
        <taxon>Actinomycetota</taxon>
        <taxon>Actinomycetes</taxon>
        <taxon>Streptosporangiales</taxon>
        <taxon>Nocardiopsidaceae</taxon>
        <taxon>Nocardiopsis</taxon>
    </lineage>
</organism>
<comment type="caution">
    <text evidence="1">The sequence shown here is derived from an EMBL/GenBank/DDBJ whole genome shotgun (WGS) entry which is preliminary data.</text>
</comment>
<dbReference type="AlphaFoldDB" id="A0A840W357"/>
<gene>
    <name evidence="1" type="ORF">HNR07_002416</name>
</gene>
<dbReference type="RefSeq" id="WP_246420274.1">
    <property type="nucleotide sequence ID" value="NZ_BAAAKM010000077.1"/>
</dbReference>
<sequence>MVRLPDFSVISGSEVAEVLEGEEGLVTRTVEKGYLSHDDGDTVNPDS</sequence>
<accession>A0A840W357</accession>
<name>A0A840W357_9ACTN</name>
<proteinExistence type="predicted"/>
<dbReference type="Proteomes" id="UP000579647">
    <property type="component" value="Unassembled WGS sequence"/>
</dbReference>
<evidence type="ECO:0000313" key="2">
    <source>
        <dbReference type="Proteomes" id="UP000579647"/>
    </source>
</evidence>
<dbReference type="EMBL" id="JACHDO010000001">
    <property type="protein sequence ID" value="MBB5491279.1"/>
    <property type="molecule type" value="Genomic_DNA"/>
</dbReference>
<reference evidence="1 2" key="1">
    <citation type="submission" date="2020-08" db="EMBL/GenBank/DDBJ databases">
        <title>Sequencing the genomes of 1000 actinobacteria strains.</title>
        <authorList>
            <person name="Klenk H.-P."/>
        </authorList>
    </citation>
    <scope>NUCLEOTIDE SEQUENCE [LARGE SCALE GENOMIC DNA]</scope>
    <source>
        <strain evidence="1 2">DSM 44598</strain>
    </source>
</reference>
<evidence type="ECO:0000313" key="1">
    <source>
        <dbReference type="EMBL" id="MBB5491279.1"/>
    </source>
</evidence>